<dbReference type="AlphaFoldDB" id="A0A6B3C807"/>
<feature type="non-terminal residue" evidence="1">
    <location>
        <position position="166"/>
    </location>
</feature>
<protein>
    <submittedName>
        <fullName evidence="1">Terminase</fullName>
    </submittedName>
</protein>
<gene>
    <name evidence="1" type="ORF">G3I71_45975</name>
</gene>
<sequence>MTVTAAPVEWWEHAARMFEPPPPPRWATPGDLARFLDPRTMQTPALDVIDAALVQTFTTPDARVIISMPPQEGKSQRASRRFPLWGLTQNPNLRIAIASYEAGVARRWGRAIRNDITTHGADLGLRVRDDLSAQYEWQLAGHDGGVFTAGVGGAMTGRPVDMLIID</sequence>
<proteinExistence type="predicted"/>
<accession>A0A6B3C807</accession>
<reference evidence="1" key="1">
    <citation type="submission" date="2020-01" db="EMBL/GenBank/DDBJ databases">
        <title>Insect and environment-associated Actinomycetes.</title>
        <authorList>
            <person name="Currrie C."/>
            <person name="Chevrette M."/>
            <person name="Carlson C."/>
            <person name="Stubbendieck R."/>
            <person name="Wendt-Pienkowski E."/>
        </authorList>
    </citation>
    <scope>NUCLEOTIDE SEQUENCE</scope>
    <source>
        <strain evidence="1">SID12501</strain>
    </source>
</reference>
<evidence type="ECO:0000313" key="1">
    <source>
        <dbReference type="EMBL" id="NEC92921.1"/>
    </source>
</evidence>
<comment type="caution">
    <text evidence="1">The sequence shown here is derived from an EMBL/GenBank/DDBJ whole genome shotgun (WGS) entry which is preliminary data.</text>
</comment>
<name>A0A6B3C807_9ACTN</name>
<organism evidence="1">
    <name type="scientific">Streptomyces sp. SID12501</name>
    <dbReference type="NCBI Taxonomy" id="2706042"/>
    <lineage>
        <taxon>Bacteria</taxon>
        <taxon>Bacillati</taxon>
        <taxon>Actinomycetota</taxon>
        <taxon>Actinomycetes</taxon>
        <taxon>Kitasatosporales</taxon>
        <taxon>Streptomycetaceae</taxon>
        <taxon>Streptomyces</taxon>
    </lineage>
</organism>
<dbReference type="EMBL" id="JAAGLU010000317">
    <property type="protein sequence ID" value="NEC92921.1"/>
    <property type="molecule type" value="Genomic_DNA"/>
</dbReference>